<dbReference type="CDD" id="cd17716">
    <property type="entry name" value="BRCT_microcephalin_rpt1"/>
    <property type="match status" value="1"/>
</dbReference>
<dbReference type="PANTHER" id="PTHR14625:SF3">
    <property type="entry name" value="MICROCEPHALIN"/>
    <property type="match status" value="1"/>
</dbReference>
<feature type="region of interest" description="Disordered" evidence="1">
    <location>
        <begin position="685"/>
        <end position="762"/>
    </location>
</feature>
<feature type="compositionally biased region" description="Basic and acidic residues" evidence="1">
    <location>
        <begin position="744"/>
        <end position="762"/>
    </location>
</feature>
<proteinExistence type="predicted"/>
<feature type="compositionally biased region" description="Polar residues" evidence="1">
    <location>
        <begin position="564"/>
        <end position="573"/>
    </location>
</feature>
<feature type="compositionally biased region" description="Basic and acidic residues" evidence="1">
    <location>
        <begin position="1"/>
        <end position="14"/>
    </location>
</feature>
<dbReference type="InterPro" id="IPR001357">
    <property type="entry name" value="BRCT_dom"/>
</dbReference>
<feature type="region of interest" description="Disordered" evidence="1">
    <location>
        <begin position="610"/>
        <end position="657"/>
    </location>
</feature>
<evidence type="ECO:0000313" key="4">
    <source>
        <dbReference type="Proteomes" id="UP000291343"/>
    </source>
</evidence>
<dbReference type="PANTHER" id="PTHR14625">
    <property type="entry name" value="MICROCEPHALIN"/>
    <property type="match status" value="1"/>
</dbReference>
<dbReference type="CDD" id="cd17751">
    <property type="entry name" value="BRCT_microcephalin_rpt3"/>
    <property type="match status" value="1"/>
</dbReference>
<evidence type="ECO:0000259" key="2">
    <source>
        <dbReference type="PROSITE" id="PS50172"/>
    </source>
</evidence>
<dbReference type="GO" id="GO:0000278">
    <property type="term" value="P:mitotic cell cycle"/>
    <property type="evidence" value="ECO:0007669"/>
    <property type="project" value="TreeGrafter"/>
</dbReference>
<feature type="compositionally biased region" description="Basic and acidic residues" evidence="1">
    <location>
        <begin position="610"/>
        <end position="654"/>
    </location>
</feature>
<dbReference type="Pfam" id="PF16589">
    <property type="entry name" value="BRCT_2"/>
    <property type="match status" value="1"/>
</dbReference>
<evidence type="ECO:0000313" key="3">
    <source>
        <dbReference type="EMBL" id="RZF40853.1"/>
    </source>
</evidence>
<reference evidence="3 4" key="1">
    <citation type="journal article" date="2017" name="Gigascience">
        <title>Genome sequence of the small brown planthopper, Laodelphax striatellus.</title>
        <authorList>
            <person name="Zhu J."/>
            <person name="Jiang F."/>
            <person name="Wang X."/>
            <person name="Yang P."/>
            <person name="Bao Y."/>
            <person name="Zhao W."/>
            <person name="Wang W."/>
            <person name="Lu H."/>
            <person name="Wang Q."/>
            <person name="Cui N."/>
            <person name="Li J."/>
            <person name="Chen X."/>
            <person name="Luo L."/>
            <person name="Yu J."/>
            <person name="Kang L."/>
            <person name="Cui F."/>
        </authorList>
    </citation>
    <scope>NUCLEOTIDE SEQUENCE [LARGE SCALE GENOMIC DNA]</scope>
    <source>
        <strain evidence="3">Lst14</strain>
    </source>
</reference>
<feature type="domain" description="BRCT" evidence="2">
    <location>
        <begin position="316"/>
        <end position="408"/>
    </location>
</feature>
<dbReference type="AlphaFoldDB" id="A0A482X548"/>
<feature type="compositionally biased region" description="Low complexity" evidence="1">
    <location>
        <begin position="48"/>
        <end position="59"/>
    </location>
</feature>
<feature type="region of interest" description="Disordered" evidence="1">
    <location>
        <begin position="167"/>
        <end position="236"/>
    </location>
</feature>
<feature type="region of interest" description="Disordered" evidence="1">
    <location>
        <begin position="1"/>
        <end position="74"/>
    </location>
</feature>
<dbReference type="InParanoid" id="A0A482X548"/>
<dbReference type="CDD" id="cd17736">
    <property type="entry name" value="BRCT_microcephalin_rpt2"/>
    <property type="match status" value="1"/>
</dbReference>
<dbReference type="Gene3D" id="3.40.50.10190">
    <property type="entry name" value="BRCT domain"/>
    <property type="match status" value="3"/>
</dbReference>
<feature type="compositionally biased region" description="Basic residues" evidence="1">
    <location>
        <begin position="708"/>
        <end position="733"/>
    </location>
</feature>
<evidence type="ECO:0000256" key="1">
    <source>
        <dbReference type="SAM" id="MobiDB-lite"/>
    </source>
</evidence>
<dbReference type="FunCoup" id="A0A482X548">
    <property type="interactions" value="1599"/>
</dbReference>
<feature type="region of interest" description="Disordered" evidence="1">
    <location>
        <begin position="554"/>
        <end position="590"/>
    </location>
</feature>
<dbReference type="EMBL" id="QKKF02017590">
    <property type="protein sequence ID" value="RZF40853.1"/>
    <property type="molecule type" value="Genomic_DNA"/>
</dbReference>
<organism evidence="3 4">
    <name type="scientific">Laodelphax striatellus</name>
    <name type="common">Small brown planthopper</name>
    <name type="synonym">Delphax striatella</name>
    <dbReference type="NCBI Taxonomy" id="195883"/>
    <lineage>
        <taxon>Eukaryota</taxon>
        <taxon>Metazoa</taxon>
        <taxon>Ecdysozoa</taxon>
        <taxon>Arthropoda</taxon>
        <taxon>Hexapoda</taxon>
        <taxon>Insecta</taxon>
        <taxon>Pterygota</taxon>
        <taxon>Neoptera</taxon>
        <taxon>Paraneoptera</taxon>
        <taxon>Hemiptera</taxon>
        <taxon>Auchenorrhyncha</taxon>
        <taxon>Fulgoroidea</taxon>
        <taxon>Delphacidae</taxon>
        <taxon>Criomorphinae</taxon>
        <taxon>Laodelphax</taxon>
    </lineage>
</organism>
<dbReference type="SMR" id="A0A482X548"/>
<dbReference type="Proteomes" id="UP000291343">
    <property type="component" value="Unassembled WGS sequence"/>
</dbReference>
<name>A0A482X548_LAOST</name>
<feature type="compositionally biased region" description="Low complexity" evidence="1">
    <location>
        <begin position="168"/>
        <end position="181"/>
    </location>
</feature>
<keyword evidence="4" id="KW-1185">Reference proteome</keyword>
<dbReference type="PROSITE" id="PS50172">
    <property type="entry name" value="BRCT"/>
    <property type="match status" value="3"/>
</dbReference>
<dbReference type="Pfam" id="PF00533">
    <property type="entry name" value="BRCT"/>
    <property type="match status" value="1"/>
</dbReference>
<feature type="domain" description="BRCT" evidence="2">
    <location>
        <begin position="800"/>
        <end position="868"/>
    </location>
</feature>
<feature type="domain" description="BRCT" evidence="2">
    <location>
        <begin position="889"/>
        <end position="970"/>
    </location>
</feature>
<sequence>MKTRNNSEKVRPKLENITVRSRPDNREGDEISFQDDDDFSLRYEDSGKNSSHGYSSKKYYSNDKENRPDKYNADNNRFKEKELDQSTVHEGVQSFSHLLRTPQREDKDISTSARKSLIKGCIESNLSYYTPKRTPSMTPTAKLYSVYKACLTGEKDFLELIKKRDKPSSANSKKCSNSSENGTPMITEKSDLKTNSNFNKDGNMVAEQHSLISDDETPTRKKSGFRSSKDSELISSDESTFHPVFSSTKFSLEQDLVCSKTPASKIENNSVLSGIRKLRTPGRQTPAQLKHTFKVPNIVQRPIVQDDDDIPCTQPVIEVILRGVVAYVEVRGDDDGQDYSSCVKAQLKEMGAVISNTFTKKVTHVVFKSGRLSTFKKARLWGVKMVCVMWIEACKEAQCQVPVAGFTPSKSDFYNQKILDELQNKEGSSSKRKATRARKPREVKKKLNLEPASNEAAPFLREPEMKKLDKMQEFLSLAGEDLGKFFNKISNSPTSPDDMCVPVSVNLLRKYLSPRKAKTDVKHHMNEIQKYCKLTSCGSRRLARLLFPDDDFQNEFDDKEKSDNSSLPQASDTEPSRKSAPARLVSKKTAKQQVAITNFLKFYDKNNQAENKKKFENDMDKENRRPVDKQNENGQKGTEERNKGEEKNNRKDDEQIIISQANNVTVRKRKLLPLNDCNEAPKAIDFNVNDSEKQDNERDLAPSPKYTTKYHKLRTPKTARKPRAVSQPRKRQRKNDDEEEDKENVDVEKEENVDKEMKDKANCSRKSSSVFFLPKSTSHKRKTPSGIVCTGMHSNEIQFVTKAVEELGGFQLENKVSANTTHVIAYHKNHRTVNLLKGIARGCWIVHYQWVVNSLAAKKWLLEEPYEFTHFSPAVKMCRLDRQAFGKYFKPDLFKDCGRMYVSPSSKPPINDMKELIAQFGGSVTNNSRIADLLIGGEPRQRDNVLRISEKWILDCITKYTLLELDKYIRSPENET</sequence>
<dbReference type="SUPFAM" id="SSF52113">
    <property type="entry name" value="BRCT domain"/>
    <property type="match status" value="3"/>
</dbReference>
<feature type="compositionally biased region" description="Basic and acidic residues" evidence="1">
    <location>
        <begin position="690"/>
        <end position="700"/>
    </location>
</feature>
<dbReference type="STRING" id="195883.A0A482X548"/>
<feature type="compositionally biased region" description="Basic and acidic residues" evidence="1">
    <location>
        <begin position="60"/>
        <end position="74"/>
    </location>
</feature>
<gene>
    <name evidence="3" type="ORF">LSTR_LSTR003363</name>
</gene>
<dbReference type="OrthoDB" id="2384350at2759"/>
<comment type="caution">
    <text evidence="3">The sequence shown here is derived from an EMBL/GenBank/DDBJ whole genome shotgun (WGS) entry which is preliminary data.</text>
</comment>
<dbReference type="Pfam" id="PF12738">
    <property type="entry name" value="PTCB-BRCT"/>
    <property type="match status" value="1"/>
</dbReference>
<protein>
    <recommendedName>
        <fullName evidence="2">BRCT domain-containing protein</fullName>
    </recommendedName>
</protein>
<dbReference type="SMART" id="SM00292">
    <property type="entry name" value="BRCT"/>
    <property type="match status" value="3"/>
</dbReference>
<dbReference type="InterPro" id="IPR022047">
    <property type="entry name" value="Microcephalin-like"/>
</dbReference>
<accession>A0A482X548</accession>
<dbReference type="InterPro" id="IPR036420">
    <property type="entry name" value="BRCT_dom_sf"/>
</dbReference>